<comment type="function">
    <text evidence="2">Modulates cellular lipopolysaccharide (LPS) levels by regulating LpxC, which is involved in lipid A biosynthesis. May act by modulating the proteolytic activity of FtsH towards LpxC. May also coordinate assembly of proteins involved in LPS synthesis at the plasma membrane.</text>
</comment>
<feature type="topological domain" description="Cytoplasmic" evidence="2">
    <location>
        <begin position="22"/>
        <end position="397"/>
    </location>
</feature>
<evidence type="ECO:0000313" key="5">
    <source>
        <dbReference type="Proteomes" id="UP000095672"/>
    </source>
</evidence>
<keyword evidence="5" id="KW-1185">Reference proteome</keyword>
<keyword evidence="2" id="KW-0472">Membrane</keyword>
<sequence length="397" mass="45105">MADLTFFFFLLAAIAIGWLLGRRSVKKKKPDCSEQQQSLARSYAQGLNYLLNEHHGDAIDKFIDSLEVSSATFDTHLALGNLLRKRGEHDQAIRVHQNLLARPSLARNSQQKAQLELARDYIAAGWLDRAERLLQELVETSSELRSTSLEHLVEVYRDEREWAKAIHAVNLLHGRRFKRLSSEWAPIQAHFCCELAEEAIAAKDYLSARKHIDSALGYDRSSVRANLLWGRLEYQLGRPQEAIKVLQRIPKQNPDYIPEILDLLITCYQAVGDETGLDSYLESLLREHPSNSVLIALTERIQQQRSEAEAAAFMGKQLALRPSLRGLGHFLDLHIDSTQGRARENLSLLKTLVDQLIASRPHYRCNNCGFSGNQLHWLCPSCKHWDTVRSVKGVEGE</sequence>
<feature type="binding site" evidence="2">
    <location>
        <position position="379"/>
    </location>
    <ligand>
        <name>Fe cation</name>
        <dbReference type="ChEBI" id="CHEBI:24875"/>
    </ligand>
</feature>
<organism evidence="4 5">
    <name type="scientific">Microbulbifer aggregans</name>
    <dbReference type="NCBI Taxonomy" id="1769779"/>
    <lineage>
        <taxon>Bacteria</taxon>
        <taxon>Pseudomonadati</taxon>
        <taxon>Pseudomonadota</taxon>
        <taxon>Gammaproteobacteria</taxon>
        <taxon>Cellvibrionales</taxon>
        <taxon>Microbulbiferaceae</taxon>
        <taxon>Microbulbifer</taxon>
    </lineage>
</organism>
<dbReference type="InterPro" id="IPR030865">
    <property type="entry name" value="LapB"/>
</dbReference>
<keyword evidence="1 2" id="KW-0479">Metal-binding</keyword>
<gene>
    <name evidence="2" type="primary">lapB</name>
    <name evidence="4" type="ORF">AUP74_02978</name>
</gene>
<dbReference type="NCBIfam" id="NF008757">
    <property type="entry name" value="PRK11788.1-5"/>
    <property type="match status" value="1"/>
</dbReference>
<dbReference type="InterPro" id="IPR011990">
    <property type="entry name" value="TPR-like_helical_dom_sf"/>
</dbReference>
<dbReference type="SMART" id="SM00028">
    <property type="entry name" value="TPR"/>
    <property type="match status" value="3"/>
</dbReference>
<dbReference type="Pfam" id="PF13176">
    <property type="entry name" value="TPR_7"/>
    <property type="match status" value="1"/>
</dbReference>
<protein>
    <recommendedName>
        <fullName evidence="2">Lipopolysaccharide assembly protein B</fullName>
    </recommendedName>
</protein>
<feature type="binding site" evidence="2">
    <location>
        <position position="368"/>
    </location>
    <ligand>
        <name>Fe cation</name>
        <dbReference type="ChEBI" id="CHEBI:24875"/>
    </ligand>
</feature>
<dbReference type="HAMAP" id="MF_00994">
    <property type="entry name" value="LPS_assembly_LapB"/>
    <property type="match status" value="1"/>
</dbReference>
<dbReference type="AlphaFoldDB" id="A0A1C9WB22"/>
<dbReference type="GO" id="GO:0008653">
    <property type="term" value="P:lipopolysaccharide metabolic process"/>
    <property type="evidence" value="ECO:0007669"/>
    <property type="project" value="InterPro"/>
</dbReference>
<keyword evidence="2" id="KW-1133">Transmembrane helix</keyword>
<dbReference type="KEGG" id="micc:AUP74_02978"/>
<proteinExistence type="inferred from homology"/>
<dbReference type="InterPro" id="IPR019734">
    <property type="entry name" value="TPR_rpt"/>
</dbReference>
<reference evidence="5" key="1">
    <citation type="submission" date="2016-01" db="EMBL/GenBank/DDBJ databases">
        <title>Complete genome sequence of Microbulbifer sp. CCB-MM1, a halophile isolated from Matang Mangrove Forest, Perak.</title>
        <authorList>
            <person name="Moh T.H."/>
            <person name="Dinesh B."/>
            <person name="Lau N.-S."/>
            <person name="Go F."/>
            <person name="Alexander Chong S.-C."/>
        </authorList>
    </citation>
    <scope>NUCLEOTIDE SEQUENCE [LARGE SCALE GENOMIC DNA]</scope>
    <source>
        <strain evidence="5">CCB-MM1</strain>
    </source>
</reference>
<dbReference type="GO" id="GO:0005506">
    <property type="term" value="F:iron ion binding"/>
    <property type="evidence" value="ECO:0007669"/>
    <property type="project" value="UniProtKB-UniRule"/>
</dbReference>
<keyword evidence="2" id="KW-0997">Cell inner membrane</keyword>
<dbReference type="EMBL" id="CP014143">
    <property type="protein sequence ID" value="AOS98345.1"/>
    <property type="molecule type" value="Genomic_DNA"/>
</dbReference>
<feature type="domain" description="LapB rubredoxin metal binding" evidence="3">
    <location>
        <begin position="363"/>
        <end position="389"/>
    </location>
</feature>
<evidence type="ECO:0000313" key="4">
    <source>
        <dbReference type="EMBL" id="AOS98345.1"/>
    </source>
</evidence>
<name>A0A1C9WB22_9GAMM</name>
<keyword evidence="2" id="KW-0408">Iron</keyword>
<dbReference type="Pfam" id="PF14559">
    <property type="entry name" value="TPR_19"/>
    <property type="match status" value="1"/>
</dbReference>
<evidence type="ECO:0000259" key="3">
    <source>
        <dbReference type="Pfam" id="PF18073"/>
    </source>
</evidence>
<dbReference type="InterPro" id="IPR041166">
    <property type="entry name" value="Rubredoxin_2"/>
</dbReference>
<keyword evidence="2" id="KW-0812">Transmembrane</keyword>
<feature type="binding site" evidence="2">
    <location>
        <position position="365"/>
    </location>
    <ligand>
        <name>Fe cation</name>
        <dbReference type="ChEBI" id="CHEBI:24875"/>
    </ligand>
</feature>
<evidence type="ECO:0000256" key="2">
    <source>
        <dbReference type="HAMAP-Rule" id="MF_00994"/>
    </source>
</evidence>
<dbReference type="Pfam" id="PF18073">
    <property type="entry name" value="Zn_ribbon_LapB"/>
    <property type="match status" value="1"/>
</dbReference>
<dbReference type="SUPFAM" id="SSF48452">
    <property type="entry name" value="TPR-like"/>
    <property type="match status" value="2"/>
</dbReference>
<keyword evidence="2" id="KW-1003">Cell membrane</keyword>
<dbReference type="Proteomes" id="UP000095672">
    <property type="component" value="Chromosome"/>
</dbReference>
<feature type="binding site" evidence="2">
    <location>
        <position position="382"/>
    </location>
    <ligand>
        <name>Fe cation</name>
        <dbReference type="ChEBI" id="CHEBI:24875"/>
    </ligand>
</feature>
<dbReference type="OrthoDB" id="507476at2"/>
<comment type="subcellular location">
    <subcellularLocation>
        <location evidence="2">Cell inner membrane</location>
        <topology evidence="2">Single-pass membrane protein</topology>
        <orientation evidence="2">Cytoplasmic side</orientation>
    </subcellularLocation>
</comment>
<accession>A0A1C9WB22</accession>
<dbReference type="GO" id="GO:0009898">
    <property type="term" value="C:cytoplasmic side of plasma membrane"/>
    <property type="evidence" value="ECO:0007669"/>
    <property type="project" value="UniProtKB-UniRule"/>
</dbReference>
<comment type="similarity">
    <text evidence="2">Belongs to the LapB family.</text>
</comment>
<dbReference type="RefSeq" id="WP_069948217.1">
    <property type="nucleotide sequence ID" value="NZ_CP014143.1"/>
</dbReference>
<evidence type="ECO:0000256" key="1">
    <source>
        <dbReference type="ARBA" id="ARBA00022723"/>
    </source>
</evidence>
<keyword evidence="2" id="KW-0677">Repeat</keyword>
<dbReference type="PATRIC" id="fig|1769779.3.peg.2949"/>
<dbReference type="GO" id="GO:0046890">
    <property type="term" value="P:regulation of lipid biosynthetic process"/>
    <property type="evidence" value="ECO:0007669"/>
    <property type="project" value="UniProtKB-UniRule"/>
</dbReference>
<dbReference type="STRING" id="1769779.AUP74_02978"/>
<dbReference type="Gene3D" id="1.25.40.10">
    <property type="entry name" value="Tetratricopeptide repeat domain"/>
    <property type="match status" value="2"/>
</dbReference>
<keyword evidence="2" id="KW-0802">TPR repeat</keyword>